<feature type="transmembrane region" description="Helical" evidence="2">
    <location>
        <begin position="138"/>
        <end position="158"/>
    </location>
</feature>
<reference evidence="4 5" key="1">
    <citation type="submission" date="2019-06" db="EMBL/GenBank/DDBJ databases">
        <title>A novel bacterium of genus Amaricoccus, isolated from marine sediment.</title>
        <authorList>
            <person name="Huang H."/>
            <person name="Mo K."/>
            <person name="Hu Y."/>
        </authorList>
    </citation>
    <scope>NUCLEOTIDE SEQUENCE [LARGE SCALE GENOMIC DNA]</scope>
    <source>
        <strain evidence="4 5">HB172011</strain>
    </source>
</reference>
<evidence type="ECO:0000256" key="1">
    <source>
        <dbReference type="SAM" id="MobiDB-lite"/>
    </source>
</evidence>
<keyword evidence="2" id="KW-0472">Membrane</keyword>
<proteinExistence type="predicted"/>
<dbReference type="AlphaFoldDB" id="A0A501WPD7"/>
<evidence type="ECO:0000313" key="4">
    <source>
        <dbReference type="EMBL" id="TPE49157.1"/>
    </source>
</evidence>
<dbReference type="Pfam" id="PF07331">
    <property type="entry name" value="TctB"/>
    <property type="match status" value="1"/>
</dbReference>
<dbReference type="OrthoDB" id="7855829at2"/>
<organism evidence="4 5">
    <name type="scientific">Amaricoccus solimangrovi</name>
    <dbReference type="NCBI Taxonomy" id="2589815"/>
    <lineage>
        <taxon>Bacteria</taxon>
        <taxon>Pseudomonadati</taxon>
        <taxon>Pseudomonadota</taxon>
        <taxon>Alphaproteobacteria</taxon>
        <taxon>Rhodobacterales</taxon>
        <taxon>Paracoccaceae</taxon>
        <taxon>Amaricoccus</taxon>
    </lineage>
</organism>
<keyword evidence="2" id="KW-0812">Transmembrane</keyword>
<dbReference type="InterPro" id="IPR009936">
    <property type="entry name" value="DUF1468"/>
</dbReference>
<feature type="region of interest" description="Disordered" evidence="1">
    <location>
        <begin position="1"/>
        <end position="53"/>
    </location>
</feature>
<feature type="transmembrane region" description="Helical" evidence="2">
    <location>
        <begin position="165"/>
        <end position="184"/>
    </location>
</feature>
<evidence type="ECO:0000256" key="2">
    <source>
        <dbReference type="SAM" id="Phobius"/>
    </source>
</evidence>
<keyword evidence="2" id="KW-1133">Transmembrane helix</keyword>
<accession>A0A501WPD7</accession>
<feature type="transmembrane region" description="Helical" evidence="2">
    <location>
        <begin position="112"/>
        <end position="132"/>
    </location>
</feature>
<feature type="compositionally biased region" description="Basic residues" evidence="1">
    <location>
        <begin position="1"/>
        <end position="11"/>
    </location>
</feature>
<evidence type="ECO:0000313" key="5">
    <source>
        <dbReference type="Proteomes" id="UP000319255"/>
    </source>
</evidence>
<dbReference type="EMBL" id="VFRP01000017">
    <property type="protein sequence ID" value="TPE49157.1"/>
    <property type="molecule type" value="Genomic_DNA"/>
</dbReference>
<feature type="compositionally biased region" description="Polar residues" evidence="1">
    <location>
        <begin position="12"/>
        <end position="26"/>
    </location>
</feature>
<keyword evidence="5" id="KW-1185">Reference proteome</keyword>
<evidence type="ECO:0000259" key="3">
    <source>
        <dbReference type="Pfam" id="PF07331"/>
    </source>
</evidence>
<feature type="transmembrane region" description="Helical" evidence="2">
    <location>
        <begin position="70"/>
        <end position="91"/>
    </location>
</feature>
<sequence length="193" mass="21434">MRPGRISRKRTTPTPGSSARSASRATDPSARRGDAGRLRNGRRTLRMSNPREEPMGDLTHVTVNFETSHLIFPTLIAIVLVILGLAILITNRRQIAGAGPYWRGVLDRMDKVRFLGTIALTVIYFMLMVPVGDTWPNTGLGFLICSIPYVFLSGVLFLRHRAPRDLLPVAISALVAPTLVWWLFTDLFALTLP</sequence>
<name>A0A501WPD7_9RHOB</name>
<protein>
    <submittedName>
        <fullName evidence="4">Tripartite tricarboxylate transporter TctB family protein</fullName>
    </submittedName>
</protein>
<comment type="caution">
    <text evidence="4">The sequence shown here is derived from an EMBL/GenBank/DDBJ whole genome shotgun (WGS) entry which is preliminary data.</text>
</comment>
<feature type="domain" description="DUF1468" evidence="3">
    <location>
        <begin position="71"/>
        <end position="193"/>
    </location>
</feature>
<gene>
    <name evidence="4" type="ORF">FJM51_15920</name>
</gene>
<dbReference type="Proteomes" id="UP000319255">
    <property type="component" value="Unassembled WGS sequence"/>
</dbReference>